<evidence type="ECO:0000313" key="2">
    <source>
        <dbReference type="Proteomes" id="UP001197974"/>
    </source>
</evidence>
<dbReference type="RefSeq" id="WP_226539444.1">
    <property type="nucleotide sequence ID" value="NZ_CP129013.1"/>
</dbReference>
<protein>
    <submittedName>
        <fullName evidence="1">Uncharacterized protein</fullName>
    </submittedName>
</protein>
<reference evidence="1 2" key="1">
    <citation type="submission" date="2023-06" db="EMBL/GenBank/DDBJ databases">
        <title>Five Gram-positive bacteria isolated from mangrove sediments in Shenzhen, Guangdong, China.</title>
        <authorList>
            <person name="Yu S."/>
            <person name="Zheng W."/>
            <person name="Huang Y."/>
        </authorList>
    </citation>
    <scope>NUCLEOTIDE SEQUENCE [LARGE SCALE GENOMIC DNA]</scope>
    <source>
        <strain evidence="1 2">SaN35-3</strain>
    </source>
</reference>
<dbReference type="EMBL" id="CP129013">
    <property type="protein sequence ID" value="WLR42730.1"/>
    <property type="molecule type" value="Genomic_DNA"/>
</dbReference>
<organism evidence="1 2">
    <name type="scientific">Bacillus carboniphilus</name>
    <dbReference type="NCBI Taxonomy" id="86663"/>
    <lineage>
        <taxon>Bacteria</taxon>
        <taxon>Bacillati</taxon>
        <taxon>Bacillota</taxon>
        <taxon>Bacilli</taxon>
        <taxon>Bacillales</taxon>
        <taxon>Bacillaceae</taxon>
        <taxon>Bacillus</taxon>
    </lineage>
</organism>
<proteinExistence type="predicted"/>
<sequence length="79" mass="9638">MDQQTFKKEVSNLTMKQLANLFEQLQARYEREYTEMTEESFVAYLMALSIVYNELLDRKGSQFDHIEKMWTQVLYREEE</sequence>
<evidence type="ECO:0000313" key="1">
    <source>
        <dbReference type="EMBL" id="WLR42730.1"/>
    </source>
</evidence>
<dbReference type="Proteomes" id="UP001197974">
    <property type="component" value="Chromosome"/>
</dbReference>
<gene>
    <name evidence="1" type="ORF">LC087_00305</name>
</gene>
<name>A0ABY9JTM3_9BACI</name>
<accession>A0ABY9JTM3</accession>
<keyword evidence="2" id="KW-1185">Reference proteome</keyword>